<keyword evidence="8 9" id="KW-0413">Isomerase</keyword>
<evidence type="ECO:0000313" key="12">
    <source>
        <dbReference type="Proteomes" id="UP000287701"/>
    </source>
</evidence>
<evidence type="ECO:0000313" key="11">
    <source>
        <dbReference type="EMBL" id="QAR30156.1"/>
    </source>
</evidence>
<evidence type="ECO:0000256" key="7">
    <source>
        <dbReference type="ARBA" id="ARBA00023141"/>
    </source>
</evidence>
<dbReference type="InterPro" id="IPR011060">
    <property type="entry name" value="RibuloseP-bd_barrel"/>
</dbReference>
<protein>
    <recommendedName>
        <fullName evidence="4 9">N-(5'-phosphoribosyl)anthranilate isomerase</fullName>
        <shortName evidence="9">PRAI</shortName>
        <ecNumber evidence="3 9">5.3.1.24</ecNumber>
    </recommendedName>
</protein>
<evidence type="ECO:0000256" key="8">
    <source>
        <dbReference type="ARBA" id="ARBA00023235"/>
    </source>
</evidence>
<dbReference type="Gene3D" id="3.20.20.70">
    <property type="entry name" value="Aldolase class I"/>
    <property type="match status" value="1"/>
</dbReference>
<dbReference type="InterPro" id="IPR044643">
    <property type="entry name" value="TrpF_fam"/>
</dbReference>
<evidence type="ECO:0000259" key="10">
    <source>
        <dbReference type="Pfam" id="PF00697"/>
    </source>
</evidence>
<evidence type="ECO:0000256" key="3">
    <source>
        <dbReference type="ARBA" id="ARBA00012572"/>
    </source>
</evidence>
<keyword evidence="7 9" id="KW-0057">Aromatic amino acid biosynthesis</keyword>
<evidence type="ECO:0000256" key="9">
    <source>
        <dbReference type="HAMAP-Rule" id="MF_00135"/>
    </source>
</evidence>
<dbReference type="InterPro" id="IPR001240">
    <property type="entry name" value="PRAI_dom"/>
</dbReference>
<comment type="catalytic activity">
    <reaction evidence="1 9">
        <text>N-(5-phospho-beta-D-ribosyl)anthranilate = 1-(2-carboxyphenylamino)-1-deoxy-D-ribulose 5-phosphate</text>
        <dbReference type="Rhea" id="RHEA:21540"/>
        <dbReference type="ChEBI" id="CHEBI:18277"/>
        <dbReference type="ChEBI" id="CHEBI:58613"/>
        <dbReference type="EC" id="5.3.1.24"/>
    </reaction>
</comment>
<organism evidence="11 12">
    <name type="scientific">Ornithobacterium rhinotracheale</name>
    <dbReference type="NCBI Taxonomy" id="28251"/>
    <lineage>
        <taxon>Bacteria</taxon>
        <taxon>Pseudomonadati</taxon>
        <taxon>Bacteroidota</taxon>
        <taxon>Flavobacteriia</taxon>
        <taxon>Flavobacteriales</taxon>
        <taxon>Weeksellaceae</taxon>
        <taxon>Ornithobacterium</taxon>
    </lineage>
</organism>
<name>A0A3R5YUW3_ORNRH</name>
<dbReference type="Proteomes" id="UP000287701">
    <property type="component" value="Chromosome"/>
</dbReference>
<evidence type="ECO:0000256" key="2">
    <source>
        <dbReference type="ARBA" id="ARBA00004664"/>
    </source>
</evidence>
<keyword evidence="5 9" id="KW-0028">Amino-acid biosynthesis</keyword>
<dbReference type="PANTHER" id="PTHR42894">
    <property type="entry name" value="N-(5'-PHOSPHORIBOSYL)ANTHRANILATE ISOMERASE"/>
    <property type="match status" value="1"/>
</dbReference>
<evidence type="ECO:0000256" key="1">
    <source>
        <dbReference type="ARBA" id="ARBA00001164"/>
    </source>
</evidence>
<reference evidence="11 12" key="1">
    <citation type="submission" date="2019-01" db="EMBL/GenBank/DDBJ databases">
        <title>Whole Genome of Ornithobacterium rhinotracheale FARPER-174b.</title>
        <authorList>
            <person name="Tataje-Lavanda L.A."/>
            <person name="Montalvan A."/>
            <person name="Montesinos R."/>
            <person name="Zimic M."/>
            <person name="Fernandez-Sanchez M."/>
            <person name="Fernandez-Diaz M."/>
        </authorList>
    </citation>
    <scope>NUCLEOTIDE SEQUENCE [LARGE SCALE GENOMIC DNA]</scope>
    <source>
        <strain evidence="11 12">FARPER-174b</strain>
    </source>
</reference>
<dbReference type="GO" id="GO:0004640">
    <property type="term" value="F:phosphoribosylanthranilate isomerase activity"/>
    <property type="evidence" value="ECO:0007669"/>
    <property type="project" value="UniProtKB-UniRule"/>
</dbReference>
<dbReference type="PANTHER" id="PTHR42894:SF1">
    <property type="entry name" value="N-(5'-PHOSPHORIBOSYL)ANTHRANILATE ISOMERASE"/>
    <property type="match status" value="1"/>
</dbReference>
<dbReference type="RefSeq" id="WP_128500663.1">
    <property type="nucleotide sequence ID" value="NZ_CP035107.1"/>
</dbReference>
<keyword evidence="6 9" id="KW-0822">Tryptophan biosynthesis</keyword>
<comment type="pathway">
    <text evidence="2 9">Amino-acid biosynthesis; L-tryptophan biosynthesis; L-tryptophan from chorismate: step 3/5.</text>
</comment>
<feature type="domain" description="N-(5'phosphoribosyl) anthranilate isomerase (PRAI)" evidence="10">
    <location>
        <begin position="4"/>
        <end position="198"/>
    </location>
</feature>
<dbReference type="AlphaFoldDB" id="A0A3R5YUW3"/>
<gene>
    <name evidence="9" type="primary">trpF</name>
    <name evidence="11" type="ORF">EQP59_01680</name>
</gene>
<evidence type="ECO:0000256" key="5">
    <source>
        <dbReference type="ARBA" id="ARBA00022605"/>
    </source>
</evidence>
<evidence type="ECO:0000256" key="4">
    <source>
        <dbReference type="ARBA" id="ARBA00022272"/>
    </source>
</evidence>
<dbReference type="GO" id="GO:0000162">
    <property type="term" value="P:L-tryptophan biosynthetic process"/>
    <property type="evidence" value="ECO:0007669"/>
    <property type="project" value="UniProtKB-UniRule"/>
</dbReference>
<sequence length="205" mass="23228">MKLKVCGLTQMEQIQELMALGVDYLGFIFYPKSPRYVLNHLSLEKIAEIPFSQKVGVFVNEDLAQLLKIVNTANLNLVQLHGDEDEIYLQNLREKLNPEVKIIKVCRVGENLNLPKNHQNIDFLLFDTDSKAYGGTGKTFDWQLLNQVKTDQKYFLSGGVSLNNLAQAKNLNPKPFALDINSKFEISAGVKDLELIGQMKELMKV</sequence>
<dbReference type="EMBL" id="CP035107">
    <property type="protein sequence ID" value="QAR30156.1"/>
    <property type="molecule type" value="Genomic_DNA"/>
</dbReference>
<dbReference type="InterPro" id="IPR013785">
    <property type="entry name" value="Aldolase_TIM"/>
</dbReference>
<dbReference type="UniPathway" id="UPA00035">
    <property type="reaction ID" value="UER00042"/>
</dbReference>
<proteinExistence type="inferred from homology"/>
<dbReference type="HAMAP" id="MF_00135">
    <property type="entry name" value="PRAI"/>
    <property type="match status" value="1"/>
</dbReference>
<dbReference type="Pfam" id="PF00697">
    <property type="entry name" value="PRAI"/>
    <property type="match status" value="1"/>
</dbReference>
<accession>A0A3R5YUW3</accession>
<comment type="similarity">
    <text evidence="9">Belongs to the TrpF family.</text>
</comment>
<dbReference type="EC" id="5.3.1.24" evidence="3 9"/>
<dbReference type="CDD" id="cd00405">
    <property type="entry name" value="PRAI"/>
    <property type="match status" value="1"/>
</dbReference>
<dbReference type="SUPFAM" id="SSF51366">
    <property type="entry name" value="Ribulose-phoshate binding barrel"/>
    <property type="match status" value="1"/>
</dbReference>
<evidence type="ECO:0000256" key="6">
    <source>
        <dbReference type="ARBA" id="ARBA00022822"/>
    </source>
</evidence>
<dbReference type="OrthoDB" id="9786954at2"/>